<dbReference type="GeneID" id="9051706"/>
<proteinExistence type="predicted"/>
<dbReference type="Proteomes" id="UP000007800">
    <property type="component" value="Unassembled WGS sequence"/>
</dbReference>
<sequence length="167" mass="18638">MANSVASRAVLAAKNTVMVRESIDKKEDEAVKYWSERKESIEKEIGDLSRQADEYRRMLDEIDKKISRGIGQGSQEAVVGEKLNEFPVDVDTAKPVESRERLAAQLRLLEVFGSSEAIICEQGTCKLKLVPRHHAQIESTEGWAVGDFDLTTSVEDNWKKLASMLGA</sequence>
<dbReference type="RefSeq" id="XP_002781125.1">
    <property type="nucleotide sequence ID" value="XM_002781079.1"/>
</dbReference>
<feature type="coiled-coil region" evidence="1">
    <location>
        <begin position="38"/>
        <end position="65"/>
    </location>
</feature>
<accession>C5KRE7</accession>
<gene>
    <name evidence="3" type="ORF">Pmar_PMAR000655</name>
    <name evidence="2" type="ORF">Pmar_PMAR001785</name>
</gene>
<dbReference type="EMBL" id="GG682469">
    <property type="protein sequence ID" value="EER03040.1"/>
    <property type="molecule type" value="Genomic_DNA"/>
</dbReference>
<evidence type="ECO:0000313" key="3">
    <source>
        <dbReference type="EMBL" id="EER12920.1"/>
    </source>
</evidence>
<evidence type="ECO:0000313" key="2">
    <source>
        <dbReference type="EMBL" id="EER03040.1"/>
    </source>
</evidence>
<evidence type="ECO:0000313" key="4">
    <source>
        <dbReference type="Proteomes" id="UP000007800"/>
    </source>
</evidence>
<protein>
    <submittedName>
        <fullName evidence="3">Uncharacterized protein</fullName>
    </submittedName>
</protein>
<dbReference type="GeneID" id="9055880"/>
<dbReference type="RefSeq" id="XP_002771224.1">
    <property type="nucleotide sequence ID" value="XM_002771178.1"/>
</dbReference>
<dbReference type="EMBL" id="GG675796">
    <property type="protein sequence ID" value="EER12920.1"/>
    <property type="molecule type" value="Genomic_DNA"/>
</dbReference>
<organism evidence="4">
    <name type="scientific">Perkinsus marinus (strain ATCC 50983 / TXsc)</name>
    <dbReference type="NCBI Taxonomy" id="423536"/>
    <lineage>
        <taxon>Eukaryota</taxon>
        <taxon>Sar</taxon>
        <taxon>Alveolata</taxon>
        <taxon>Perkinsozoa</taxon>
        <taxon>Perkinsea</taxon>
        <taxon>Perkinsida</taxon>
        <taxon>Perkinsidae</taxon>
        <taxon>Perkinsus</taxon>
    </lineage>
</organism>
<evidence type="ECO:0000256" key="1">
    <source>
        <dbReference type="SAM" id="Coils"/>
    </source>
</evidence>
<keyword evidence="4" id="KW-1185">Reference proteome</keyword>
<name>C5KRE7_PERM5</name>
<reference evidence="3 4" key="1">
    <citation type="submission" date="2008-07" db="EMBL/GenBank/DDBJ databases">
        <authorList>
            <person name="El-Sayed N."/>
            <person name="Caler E."/>
            <person name="Inman J."/>
            <person name="Amedeo P."/>
            <person name="Hass B."/>
            <person name="Wortman J."/>
        </authorList>
    </citation>
    <scope>NUCLEOTIDE SEQUENCE [LARGE SCALE GENOMIC DNA]</scope>
    <source>
        <strain evidence="3">ATCC 50983</strain>
        <strain evidence="4">ATCC 50983 / TXsc</strain>
    </source>
</reference>
<keyword evidence="1" id="KW-0175">Coiled coil</keyword>
<dbReference type="AlphaFoldDB" id="C5KRE7"/>